<dbReference type="CDD" id="cd00054">
    <property type="entry name" value="EGF_CA"/>
    <property type="match status" value="6"/>
</dbReference>
<proteinExistence type="predicted"/>
<evidence type="ECO:0000256" key="2">
    <source>
        <dbReference type="ARBA" id="ARBA00022729"/>
    </source>
</evidence>
<reference evidence="11" key="2">
    <citation type="submission" date="2016-06" db="EMBL/GenBank/DDBJ databases">
        <title>The genome of a short-lived fish provides insights into sex chromosome evolution and the genetic control of aging.</title>
        <authorList>
            <person name="Reichwald K."/>
            <person name="Felder M."/>
            <person name="Petzold A."/>
            <person name="Koch P."/>
            <person name="Groth M."/>
            <person name="Platzer M."/>
        </authorList>
    </citation>
    <scope>NUCLEOTIDE SEQUENCE</scope>
    <source>
        <tissue evidence="11">Brain</tissue>
    </source>
</reference>
<dbReference type="Pfam" id="PF12661">
    <property type="entry name" value="hEGF"/>
    <property type="match status" value="1"/>
</dbReference>
<dbReference type="InterPro" id="IPR000742">
    <property type="entry name" value="EGF"/>
</dbReference>
<dbReference type="PANTHER" id="PTHR24049">
    <property type="entry name" value="CRUMBS FAMILY MEMBER"/>
    <property type="match status" value="1"/>
</dbReference>
<dbReference type="Gene3D" id="2.10.25.10">
    <property type="entry name" value="Laminin"/>
    <property type="match status" value="6"/>
</dbReference>
<dbReference type="Pfam" id="PF00008">
    <property type="entry name" value="EGF"/>
    <property type="match status" value="5"/>
</dbReference>
<dbReference type="PROSITE" id="PS00022">
    <property type="entry name" value="EGF_1"/>
    <property type="match status" value="6"/>
</dbReference>
<feature type="disulfide bond" evidence="7">
    <location>
        <begin position="56"/>
        <end position="65"/>
    </location>
</feature>
<dbReference type="GO" id="GO:0048731">
    <property type="term" value="P:system development"/>
    <property type="evidence" value="ECO:0007669"/>
    <property type="project" value="UniProtKB-ARBA"/>
</dbReference>
<feature type="disulfide bond" evidence="7">
    <location>
        <begin position="171"/>
        <end position="180"/>
    </location>
</feature>
<feature type="domain" description="EGF-like" evidence="10">
    <location>
        <begin position="1"/>
        <end position="28"/>
    </location>
</feature>
<keyword evidence="5 7" id="KW-1015">Disulfide bond</keyword>
<keyword evidence="9" id="KW-0472">Membrane</keyword>
<evidence type="ECO:0000256" key="1">
    <source>
        <dbReference type="ARBA" id="ARBA00022536"/>
    </source>
</evidence>
<feature type="disulfide bond" evidence="7">
    <location>
        <begin position="95"/>
        <end position="104"/>
    </location>
</feature>
<feature type="domain" description="EGF-like" evidence="10">
    <location>
        <begin position="107"/>
        <end position="143"/>
    </location>
</feature>
<feature type="transmembrane region" description="Helical" evidence="9">
    <location>
        <begin position="235"/>
        <end position="259"/>
    </location>
</feature>
<dbReference type="SUPFAM" id="SSF57184">
    <property type="entry name" value="Growth factor receptor domain"/>
    <property type="match status" value="1"/>
</dbReference>
<feature type="disulfide bond" evidence="7">
    <location>
        <begin position="133"/>
        <end position="142"/>
    </location>
</feature>
<accession>A0A1A8PKQ9</accession>
<feature type="disulfide bond" evidence="7">
    <location>
        <begin position="209"/>
        <end position="218"/>
    </location>
</feature>
<feature type="domain" description="EGF-like" evidence="10">
    <location>
        <begin position="145"/>
        <end position="181"/>
    </location>
</feature>
<evidence type="ECO:0000256" key="4">
    <source>
        <dbReference type="ARBA" id="ARBA00022837"/>
    </source>
</evidence>
<dbReference type="InterPro" id="IPR001881">
    <property type="entry name" value="EGF-like_Ca-bd_dom"/>
</dbReference>
<keyword evidence="3" id="KW-0677">Repeat</keyword>
<dbReference type="InterPro" id="IPR051022">
    <property type="entry name" value="Notch_Cell-Fate_Det"/>
</dbReference>
<dbReference type="FunFam" id="2.10.25.10:FF:000012">
    <property type="entry name" value="Delta-like protein"/>
    <property type="match status" value="3"/>
</dbReference>
<dbReference type="InterPro" id="IPR009030">
    <property type="entry name" value="Growth_fac_rcpt_cys_sf"/>
</dbReference>
<evidence type="ECO:0000256" key="7">
    <source>
        <dbReference type="PROSITE-ProRule" id="PRU00076"/>
    </source>
</evidence>
<keyword evidence="9" id="KW-0812">Transmembrane</keyword>
<keyword evidence="1 7" id="KW-0245">EGF-like domain</keyword>
<comment type="caution">
    <text evidence="7">Lacks conserved residue(s) required for the propagation of feature annotation.</text>
</comment>
<dbReference type="EMBL" id="HAEH01007329">
    <property type="protein sequence ID" value="SBR81597.1"/>
    <property type="molecule type" value="Transcribed_RNA"/>
</dbReference>
<feature type="domain" description="EGF-like" evidence="10">
    <location>
        <begin position="30"/>
        <end position="66"/>
    </location>
</feature>
<gene>
    <name evidence="11" type="primary">DLA</name>
</gene>
<name>A0A1A8PKQ9_9TELE</name>
<dbReference type="AlphaFoldDB" id="A0A1A8PKQ9"/>
<reference evidence="11" key="1">
    <citation type="submission" date="2016-05" db="EMBL/GenBank/DDBJ databases">
        <authorList>
            <person name="Lavstsen T."/>
            <person name="Jespersen J.S."/>
        </authorList>
    </citation>
    <scope>NUCLEOTIDE SEQUENCE</scope>
    <source>
        <tissue evidence="11">Brain</tissue>
    </source>
</reference>
<keyword evidence="4" id="KW-0106">Calcium</keyword>
<feature type="domain" description="EGF-like" evidence="10">
    <location>
        <begin position="68"/>
        <end position="105"/>
    </location>
</feature>
<dbReference type="PROSITE" id="PS50026">
    <property type="entry name" value="EGF_3"/>
    <property type="match status" value="6"/>
</dbReference>
<keyword evidence="9" id="KW-1133">Transmembrane helix</keyword>
<protein>
    <submittedName>
        <fullName evidence="11">DeltaA</fullName>
    </submittedName>
</protein>
<dbReference type="GO" id="GO:0005509">
    <property type="term" value="F:calcium ion binding"/>
    <property type="evidence" value="ECO:0007669"/>
    <property type="project" value="InterPro"/>
</dbReference>
<dbReference type="PANTHER" id="PTHR24049:SF30">
    <property type="match status" value="1"/>
</dbReference>
<evidence type="ECO:0000256" key="9">
    <source>
        <dbReference type="SAM" id="Phobius"/>
    </source>
</evidence>
<evidence type="ECO:0000313" key="11">
    <source>
        <dbReference type="EMBL" id="SBR81597.1"/>
    </source>
</evidence>
<dbReference type="PROSITE" id="PS01186">
    <property type="entry name" value="EGF_2"/>
    <property type="match status" value="6"/>
</dbReference>
<feature type="region of interest" description="Disordered" evidence="8">
    <location>
        <begin position="265"/>
        <end position="284"/>
    </location>
</feature>
<dbReference type="SMART" id="SM00179">
    <property type="entry name" value="EGF_CA"/>
    <property type="match status" value="6"/>
</dbReference>
<dbReference type="SMART" id="SM00181">
    <property type="entry name" value="EGF"/>
    <property type="match status" value="6"/>
</dbReference>
<dbReference type="FunFam" id="2.10.25.10:FF:000185">
    <property type="entry name" value="basement membrane-specific heparan sulfate proteoglycan core protein-like"/>
    <property type="match status" value="1"/>
</dbReference>
<evidence type="ECO:0000256" key="6">
    <source>
        <dbReference type="ARBA" id="ARBA00023180"/>
    </source>
</evidence>
<dbReference type="InterPro" id="IPR000152">
    <property type="entry name" value="EGF-type_Asp/Asn_hydroxyl_site"/>
</dbReference>
<evidence type="ECO:0000256" key="3">
    <source>
        <dbReference type="ARBA" id="ARBA00022737"/>
    </source>
</evidence>
<dbReference type="FunFam" id="2.10.25.10:FF:000004">
    <property type="entry name" value="Neurogenic locus notch 1"/>
    <property type="match status" value="1"/>
</dbReference>
<evidence type="ECO:0000256" key="5">
    <source>
        <dbReference type="ARBA" id="ARBA00023157"/>
    </source>
</evidence>
<keyword evidence="6" id="KW-0325">Glycoprotein</keyword>
<sequence>MNGATCSNTGQGSYTCSCRPGFSGASCEVKVNECASNPCRNGGSCTDSANTYKCTCPHGFYGNNCELSAMTCADGPCSNGGRCADNPERGYSCQCPSGYAGVSCEKKIDHCTSSPCSNGAHCVDLVNSYLCQCPDGFTGMNCDHTGEECSAYPCQNGGTCKESPSGYTCSCPPGYTGRNCSSPIGRCEHNPCHNGATCHERNNRYVCACIPGYGGRNCQFLLPEHAAIRGNEVPWMAVGSGVALVLLLLAGCAVLVGFVQSKAQHSGQTDTSADRETINNLTNNCHRGDRDLTISVLPTPGVKNINKKMDFCSSDPEEGSSPGRSSYKSCHHPADYNLVHEVNYEQAAKEAMLEAACEDKCQSLDLFQFEEKRSKQLKCDASEMKAPELSACADTKYKSVFVMSDEKDECIIATEV</sequence>
<keyword evidence="2" id="KW-0732">Signal</keyword>
<dbReference type="InterPro" id="IPR013032">
    <property type="entry name" value="EGF-like_CS"/>
</dbReference>
<organism evidence="11">
    <name type="scientific">Nothobranchius rachovii</name>
    <name type="common">bluefin notho</name>
    <dbReference type="NCBI Taxonomy" id="451742"/>
    <lineage>
        <taxon>Eukaryota</taxon>
        <taxon>Metazoa</taxon>
        <taxon>Chordata</taxon>
        <taxon>Craniata</taxon>
        <taxon>Vertebrata</taxon>
        <taxon>Euteleostomi</taxon>
        <taxon>Actinopterygii</taxon>
        <taxon>Neopterygii</taxon>
        <taxon>Teleostei</taxon>
        <taxon>Neoteleostei</taxon>
        <taxon>Acanthomorphata</taxon>
        <taxon>Ovalentaria</taxon>
        <taxon>Atherinomorphae</taxon>
        <taxon>Cyprinodontiformes</taxon>
        <taxon>Nothobranchiidae</taxon>
        <taxon>Nothobranchius</taxon>
    </lineage>
</organism>
<dbReference type="SUPFAM" id="SSF57196">
    <property type="entry name" value="EGF/Laminin"/>
    <property type="match status" value="3"/>
</dbReference>
<feature type="disulfide bond" evidence="7">
    <location>
        <begin position="18"/>
        <end position="27"/>
    </location>
</feature>
<evidence type="ECO:0000256" key="8">
    <source>
        <dbReference type="SAM" id="MobiDB-lite"/>
    </source>
</evidence>
<dbReference type="PROSITE" id="PS00010">
    <property type="entry name" value="ASX_HYDROXYL"/>
    <property type="match status" value="2"/>
</dbReference>
<feature type="domain" description="EGF-like" evidence="10">
    <location>
        <begin position="183"/>
        <end position="219"/>
    </location>
</feature>
<dbReference type="PRINTS" id="PR00010">
    <property type="entry name" value="EGFBLOOD"/>
</dbReference>
<dbReference type="FunFam" id="2.10.25.10:FF:000064">
    <property type="entry name" value="Delta-like protein"/>
    <property type="match status" value="1"/>
</dbReference>
<evidence type="ECO:0000259" key="10">
    <source>
        <dbReference type="PROSITE" id="PS50026"/>
    </source>
</evidence>
<dbReference type="GO" id="GO:0071944">
    <property type="term" value="C:cell periphery"/>
    <property type="evidence" value="ECO:0007669"/>
    <property type="project" value="UniProtKB-ARBA"/>
</dbReference>